<feature type="non-terminal residue" evidence="1">
    <location>
        <position position="31"/>
    </location>
</feature>
<dbReference type="Gene3D" id="1.10.579.10">
    <property type="entry name" value="DNA Cyclobutane Dipyrimidine Photolyase, subunit A, domain 3"/>
    <property type="match status" value="1"/>
</dbReference>
<dbReference type="Proteomes" id="UP000265520">
    <property type="component" value="Unassembled WGS sequence"/>
</dbReference>
<reference evidence="1 2" key="1">
    <citation type="journal article" date="2018" name="Front. Plant Sci.">
        <title>Red Clover (Trifolium pratense) and Zigzag Clover (T. medium) - A Picture of Genomic Similarities and Differences.</title>
        <authorList>
            <person name="Dluhosova J."/>
            <person name="Istvanek J."/>
            <person name="Nedelnik J."/>
            <person name="Repkova J."/>
        </authorList>
    </citation>
    <scope>NUCLEOTIDE SEQUENCE [LARGE SCALE GENOMIC DNA]</scope>
    <source>
        <strain evidence="2">cv. 10/8</strain>
        <tissue evidence="1">Leaf</tissue>
    </source>
</reference>
<organism evidence="1 2">
    <name type="scientific">Trifolium medium</name>
    <dbReference type="NCBI Taxonomy" id="97028"/>
    <lineage>
        <taxon>Eukaryota</taxon>
        <taxon>Viridiplantae</taxon>
        <taxon>Streptophyta</taxon>
        <taxon>Embryophyta</taxon>
        <taxon>Tracheophyta</taxon>
        <taxon>Spermatophyta</taxon>
        <taxon>Magnoliopsida</taxon>
        <taxon>eudicotyledons</taxon>
        <taxon>Gunneridae</taxon>
        <taxon>Pentapetalae</taxon>
        <taxon>rosids</taxon>
        <taxon>fabids</taxon>
        <taxon>Fabales</taxon>
        <taxon>Fabaceae</taxon>
        <taxon>Papilionoideae</taxon>
        <taxon>50 kb inversion clade</taxon>
        <taxon>NPAAA clade</taxon>
        <taxon>Hologalegina</taxon>
        <taxon>IRL clade</taxon>
        <taxon>Trifolieae</taxon>
        <taxon>Trifolium</taxon>
    </lineage>
</organism>
<keyword evidence="2" id="KW-1185">Reference proteome</keyword>
<keyword evidence="1" id="KW-0456">Lyase</keyword>
<dbReference type="GO" id="GO:0016829">
    <property type="term" value="F:lyase activity"/>
    <property type="evidence" value="ECO:0007669"/>
    <property type="project" value="UniProtKB-KW"/>
</dbReference>
<accession>A0A392T9K7</accession>
<dbReference type="AlphaFoldDB" id="A0A392T9K7"/>
<dbReference type="InterPro" id="IPR036134">
    <property type="entry name" value="Crypto/Photolyase_FAD-like_sf"/>
</dbReference>
<name>A0A392T9K7_9FABA</name>
<protein>
    <submittedName>
        <fullName evidence="1">UVR3 AtUVR3-like 6-4 DNA photolyase</fullName>
    </submittedName>
</protein>
<evidence type="ECO:0000313" key="1">
    <source>
        <dbReference type="EMBL" id="MCI57813.1"/>
    </source>
</evidence>
<evidence type="ECO:0000313" key="2">
    <source>
        <dbReference type="Proteomes" id="UP000265520"/>
    </source>
</evidence>
<sequence length="31" mass="3509">MPKAYIYEPWTAPPTIQAKANCIIGKDYPMP</sequence>
<dbReference type="EMBL" id="LXQA010535572">
    <property type="protein sequence ID" value="MCI57813.1"/>
    <property type="molecule type" value="Genomic_DNA"/>
</dbReference>
<dbReference type="SUPFAM" id="SSF48173">
    <property type="entry name" value="Cryptochrome/photolyase FAD-binding domain"/>
    <property type="match status" value="1"/>
</dbReference>
<comment type="caution">
    <text evidence="1">The sequence shown here is derived from an EMBL/GenBank/DDBJ whole genome shotgun (WGS) entry which is preliminary data.</text>
</comment>
<proteinExistence type="predicted"/>